<accession>A0ABZ0IU28</accession>
<keyword evidence="1 5" id="KW-0597">Phosphoprotein</keyword>
<dbReference type="RefSeq" id="WP_317491171.1">
    <property type="nucleotide sequence ID" value="NZ_CP136051.1"/>
</dbReference>
<evidence type="ECO:0000313" key="8">
    <source>
        <dbReference type="EMBL" id="WOK08533.1"/>
    </source>
</evidence>
<dbReference type="Pfam" id="PF00072">
    <property type="entry name" value="Response_reg"/>
    <property type="match status" value="1"/>
</dbReference>
<evidence type="ECO:0000313" key="9">
    <source>
        <dbReference type="Proteomes" id="UP001302349"/>
    </source>
</evidence>
<dbReference type="PANTHER" id="PTHR43214:SF41">
    <property type="entry name" value="NITRATE_NITRITE RESPONSE REGULATOR PROTEIN NARP"/>
    <property type="match status" value="1"/>
</dbReference>
<feature type="domain" description="Response regulatory" evidence="7">
    <location>
        <begin position="5"/>
        <end position="121"/>
    </location>
</feature>
<evidence type="ECO:0000256" key="5">
    <source>
        <dbReference type="PROSITE-ProRule" id="PRU00169"/>
    </source>
</evidence>
<dbReference type="PROSITE" id="PS50110">
    <property type="entry name" value="RESPONSE_REGULATORY"/>
    <property type="match status" value="1"/>
</dbReference>
<evidence type="ECO:0000259" key="6">
    <source>
        <dbReference type="PROSITE" id="PS50043"/>
    </source>
</evidence>
<dbReference type="InterPro" id="IPR016032">
    <property type="entry name" value="Sig_transdc_resp-reg_C-effctor"/>
</dbReference>
<feature type="modified residue" description="4-aspartylphosphate" evidence="5">
    <location>
        <position position="56"/>
    </location>
</feature>
<dbReference type="CDD" id="cd06170">
    <property type="entry name" value="LuxR_C_like"/>
    <property type="match status" value="1"/>
</dbReference>
<dbReference type="SMART" id="SM00421">
    <property type="entry name" value="HTH_LUXR"/>
    <property type="match status" value="1"/>
</dbReference>
<reference evidence="8 9" key="1">
    <citation type="journal article" date="2023" name="Microbiol. Resour. Announc.">
        <title>Complete Genome Sequence of Imperialibacter roseus strain P4T.</title>
        <authorList>
            <person name="Tizabi D.R."/>
            <person name="Bachvaroff T."/>
            <person name="Hill R.T."/>
        </authorList>
    </citation>
    <scope>NUCLEOTIDE SEQUENCE [LARGE SCALE GENOMIC DNA]</scope>
    <source>
        <strain evidence="8 9">P4T</strain>
    </source>
</reference>
<dbReference type="PANTHER" id="PTHR43214">
    <property type="entry name" value="TWO-COMPONENT RESPONSE REGULATOR"/>
    <property type="match status" value="1"/>
</dbReference>
<dbReference type="SMART" id="SM00448">
    <property type="entry name" value="REC"/>
    <property type="match status" value="1"/>
</dbReference>
<dbReference type="PRINTS" id="PR00038">
    <property type="entry name" value="HTHLUXR"/>
</dbReference>
<gene>
    <name evidence="8" type="ORF">RT717_07780</name>
</gene>
<dbReference type="InterPro" id="IPR039420">
    <property type="entry name" value="WalR-like"/>
</dbReference>
<dbReference type="SUPFAM" id="SSF46894">
    <property type="entry name" value="C-terminal effector domain of the bipartite response regulators"/>
    <property type="match status" value="1"/>
</dbReference>
<protein>
    <submittedName>
        <fullName evidence="8">Response regulator transcription factor</fullName>
    </submittedName>
</protein>
<feature type="domain" description="HTH luxR-type" evidence="6">
    <location>
        <begin position="153"/>
        <end position="218"/>
    </location>
</feature>
<evidence type="ECO:0000256" key="3">
    <source>
        <dbReference type="ARBA" id="ARBA00023125"/>
    </source>
</evidence>
<evidence type="ECO:0000256" key="2">
    <source>
        <dbReference type="ARBA" id="ARBA00023015"/>
    </source>
</evidence>
<dbReference type="InterPro" id="IPR000792">
    <property type="entry name" value="Tscrpt_reg_LuxR_C"/>
</dbReference>
<dbReference type="SUPFAM" id="SSF52172">
    <property type="entry name" value="CheY-like"/>
    <property type="match status" value="1"/>
</dbReference>
<dbReference type="Proteomes" id="UP001302349">
    <property type="component" value="Chromosome"/>
</dbReference>
<organism evidence="8 9">
    <name type="scientific">Imperialibacter roseus</name>
    <dbReference type="NCBI Taxonomy" id="1324217"/>
    <lineage>
        <taxon>Bacteria</taxon>
        <taxon>Pseudomonadati</taxon>
        <taxon>Bacteroidota</taxon>
        <taxon>Cytophagia</taxon>
        <taxon>Cytophagales</taxon>
        <taxon>Flammeovirgaceae</taxon>
        <taxon>Imperialibacter</taxon>
    </lineage>
</organism>
<sequence>MPAIRVVLADDHEIVRNGIKILLESEGDLEVVGEASDGQEALDECKNKQPDILIVDINMPKMNGIETIRQLKSYSPTTKALVLSMHEDEEYILQSVEMGATGYLLKGSNKQEFLKAIHTVQKGEKYFTGDISNILVQHYLNLRNKTTTSPTPQETGDNALTKREKEILSLIYKGESNKDIAEKLDKSVRTIETHRFNIMKKLDANNLAELLRKIDGDTSLKQALELNQ</sequence>
<keyword evidence="2" id="KW-0805">Transcription regulation</keyword>
<dbReference type="Gene3D" id="3.40.50.2300">
    <property type="match status" value="1"/>
</dbReference>
<dbReference type="InterPro" id="IPR058245">
    <property type="entry name" value="NreC/VraR/RcsB-like_REC"/>
</dbReference>
<dbReference type="PROSITE" id="PS50043">
    <property type="entry name" value="HTH_LUXR_2"/>
    <property type="match status" value="1"/>
</dbReference>
<dbReference type="InterPro" id="IPR011006">
    <property type="entry name" value="CheY-like_superfamily"/>
</dbReference>
<keyword evidence="9" id="KW-1185">Reference proteome</keyword>
<evidence type="ECO:0000256" key="1">
    <source>
        <dbReference type="ARBA" id="ARBA00022553"/>
    </source>
</evidence>
<keyword evidence="3" id="KW-0238">DNA-binding</keyword>
<dbReference type="EMBL" id="CP136051">
    <property type="protein sequence ID" value="WOK08533.1"/>
    <property type="molecule type" value="Genomic_DNA"/>
</dbReference>
<evidence type="ECO:0000259" key="7">
    <source>
        <dbReference type="PROSITE" id="PS50110"/>
    </source>
</evidence>
<keyword evidence="4" id="KW-0804">Transcription</keyword>
<name>A0ABZ0IU28_9BACT</name>
<dbReference type="Pfam" id="PF00196">
    <property type="entry name" value="GerE"/>
    <property type="match status" value="1"/>
</dbReference>
<dbReference type="InterPro" id="IPR001789">
    <property type="entry name" value="Sig_transdc_resp-reg_receiver"/>
</dbReference>
<dbReference type="CDD" id="cd17535">
    <property type="entry name" value="REC_NarL-like"/>
    <property type="match status" value="1"/>
</dbReference>
<proteinExistence type="predicted"/>
<evidence type="ECO:0000256" key="4">
    <source>
        <dbReference type="ARBA" id="ARBA00023163"/>
    </source>
</evidence>